<dbReference type="AlphaFoldDB" id="A0A6A7CAA4"/>
<dbReference type="Proteomes" id="UP000799421">
    <property type="component" value="Unassembled WGS sequence"/>
</dbReference>
<organism evidence="1 2">
    <name type="scientific">Piedraia hortae CBS 480.64</name>
    <dbReference type="NCBI Taxonomy" id="1314780"/>
    <lineage>
        <taxon>Eukaryota</taxon>
        <taxon>Fungi</taxon>
        <taxon>Dikarya</taxon>
        <taxon>Ascomycota</taxon>
        <taxon>Pezizomycotina</taxon>
        <taxon>Dothideomycetes</taxon>
        <taxon>Dothideomycetidae</taxon>
        <taxon>Capnodiales</taxon>
        <taxon>Piedraiaceae</taxon>
        <taxon>Piedraia</taxon>
    </lineage>
</organism>
<evidence type="ECO:0000313" key="1">
    <source>
        <dbReference type="EMBL" id="KAF2864444.1"/>
    </source>
</evidence>
<reference evidence="1" key="1">
    <citation type="journal article" date="2020" name="Stud. Mycol.">
        <title>101 Dothideomycetes genomes: a test case for predicting lifestyles and emergence of pathogens.</title>
        <authorList>
            <person name="Haridas S."/>
            <person name="Albert R."/>
            <person name="Binder M."/>
            <person name="Bloem J."/>
            <person name="Labutti K."/>
            <person name="Salamov A."/>
            <person name="Andreopoulos B."/>
            <person name="Baker S."/>
            <person name="Barry K."/>
            <person name="Bills G."/>
            <person name="Bluhm B."/>
            <person name="Cannon C."/>
            <person name="Castanera R."/>
            <person name="Culley D."/>
            <person name="Daum C."/>
            <person name="Ezra D."/>
            <person name="Gonzalez J."/>
            <person name="Henrissat B."/>
            <person name="Kuo A."/>
            <person name="Liang C."/>
            <person name="Lipzen A."/>
            <person name="Lutzoni F."/>
            <person name="Magnuson J."/>
            <person name="Mondo S."/>
            <person name="Nolan M."/>
            <person name="Ohm R."/>
            <person name="Pangilinan J."/>
            <person name="Park H.-J."/>
            <person name="Ramirez L."/>
            <person name="Alfaro M."/>
            <person name="Sun H."/>
            <person name="Tritt A."/>
            <person name="Yoshinaga Y."/>
            <person name="Zwiers L.-H."/>
            <person name="Turgeon B."/>
            <person name="Goodwin S."/>
            <person name="Spatafora J."/>
            <person name="Crous P."/>
            <person name="Grigoriev I."/>
        </authorList>
    </citation>
    <scope>NUCLEOTIDE SEQUENCE</scope>
    <source>
        <strain evidence="1">CBS 480.64</strain>
    </source>
</reference>
<protein>
    <submittedName>
        <fullName evidence="1">Uncharacterized protein</fullName>
    </submittedName>
</protein>
<proteinExistence type="predicted"/>
<keyword evidence="2" id="KW-1185">Reference proteome</keyword>
<evidence type="ECO:0000313" key="2">
    <source>
        <dbReference type="Proteomes" id="UP000799421"/>
    </source>
</evidence>
<gene>
    <name evidence="1" type="ORF">K470DRAFT_4054</name>
</gene>
<dbReference type="EMBL" id="MU005957">
    <property type="protein sequence ID" value="KAF2864444.1"/>
    <property type="molecule type" value="Genomic_DNA"/>
</dbReference>
<name>A0A6A7CAA4_9PEZI</name>
<accession>A0A6A7CAA4</accession>
<sequence>MWGDILLLRKKHRLIYPPCSETMQRSEVLCSKLVRRRPLAYSTIYAVGYWCTFHRVVALKLCGRRIILSLPLKCNFARAARGDSSSSSRCVRRAMRHDEMVSLILAWSMKRQTREDRRVWLVRRCLVLCRGVAVVRCRGIAGFWWGYPKMAMIAKAFLFQAEELLEMDAYSWIRLVAVWNSNGFEIIVRSD</sequence>